<name>A0A165Q4T4_9AGAM</name>
<dbReference type="OrthoDB" id="3262409at2759"/>
<reference evidence="3 4" key="1">
    <citation type="journal article" date="2016" name="Mol. Biol. Evol.">
        <title>Comparative Genomics of Early-Diverging Mushroom-Forming Fungi Provides Insights into the Origins of Lignocellulose Decay Capabilities.</title>
        <authorList>
            <person name="Nagy L.G."/>
            <person name="Riley R."/>
            <person name="Tritt A."/>
            <person name="Adam C."/>
            <person name="Daum C."/>
            <person name="Floudas D."/>
            <person name="Sun H."/>
            <person name="Yadav J.S."/>
            <person name="Pangilinan J."/>
            <person name="Larsson K.H."/>
            <person name="Matsuura K."/>
            <person name="Barry K."/>
            <person name="Labutti K."/>
            <person name="Kuo R."/>
            <person name="Ohm R.A."/>
            <person name="Bhattacharya S.S."/>
            <person name="Shirouzu T."/>
            <person name="Yoshinaga Y."/>
            <person name="Martin F.M."/>
            <person name="Grigoriev I.V."/>
            <person name="Hibbett D.S."/>
        </authorList>
    </citation>
    <scope>NUCLEOTIDE SEQUENCE [LARGE SCALE GENOMIC DNA]</scope>
    <source>
        <strain evidence="3 4">HHB14362 ss-1</strain>
    </source>
</reference>
<dbReference type="PANTHER" id="PTHR40465">
    <property type="entry name" value="CHROMOSOME 1, WHOLE GENOME SHOTGUN SEQUENCE"/>
    <property type="match status" value="1"/>
</dbReference>
<accession>A0A165Q4T4</accession>
<feature type="transmembrane region" description="Helical" evidence="1">
    <location>
        <begin position="134"/>
        <end position="155"/>
    </location>
</feature>
<keyword evidence="1" id="KW-0812">Transmembrane</keyword>
<proteinExistence type="predicted"/>
<keyword evidence="1" id="KW-1133">Transmembrane helix</keyword>
<evidence type="ECO:0000259" key="2">
    <source>
        <dbReference type="Pfam" id="PF20152"/>
    </source>
</evidence>
<protein>
    <recommendedName>
        <fullName evidence="2">DUF6534 domain-containing protein</fullName>
    </recommendedName>
</protein>
<sequence>MAFVPWVCLFSSWNCLHLTPNSVWGLFVLELAQTATTTHQAWWYNVRNWNKPSALLTFPWSAMTVPMGAGIIAAIAQIFYAWRIWFLSSTVVFRLIAVLIVLLALLQSITSIVVSIIFILNATPSKLLQLHPGFELWIASSFVVDVIIAGCMLWILYVKKNQNMWEYSNNVLERLIVITVGTGTAVALCGALTLTLFATTVGASFQYLPA</sequence>
<evidence type="ECO:0000256" key="1">
    <source>
        <dbReference type="SAM" id="Phobius"/>
    </source>
</evidence>
<feature type="transmembrane region" description="Helical" evidence="1">
    <location>
        <begin position="58"/>
        <end position="80"/>
    </location>
</feature>
<feature type="transmembrane region" description="Helical" evidence="1">
    <location>
        <begin position="92"/>
        <end position="122"/>
    </location>
</feature>
<dbReference type="STRING" id="1314782.A0A165Q4T4"/>
<evidence type="ECO:0000313" key="4">
    <source>
        <dbReference type="Proteomes" id="UP000076761"/>
    </source>
</evidence>
<feature type="transmembrane region" description="Helical" evidence="1">
    <location>
        <begin position="175"/>
        <end position="198"/>
    </location>
</feature>
<keyword evidence="4" id="KW-1185">Reference proteome</keyword>
<dbReference type="Proteomes" id="UP000076761">
    <property type="component" value="Unassembled WGS sequence"/>
</dbReference>
<dbReference type="Pfam" id="PF20152">
    <property type="entry name" value="DUF6534"/>
    <property type="match status" value="1"/>
</dbReference>
<keyword evidence="1" id="KW-0472">Membrane</keyword>
<dbReference type="EMBL" id="KV425601">
    <property type="protein sequence ID" value="KZT21921.1"/>
    <property type="molecule type" value="Genomic_DNA"/>
</dbReference>
<dbReference type="InParanoid" id="A0A165Q4T4"/>
<dbReference type="InterPro" id="IPR045339">
    <property type="entry name" value="DUF6534"/>
</dbReference>
<gene>
    <name evidence="3" type="ORF">NEOLEDRAFT_1072708</name>
</gene>
<feature type="domain" description="DUF6534" evidence="2">
    <location>
        <begin position="141"/>
        <end position="198"/>
    </location>
</feature>
<evidence type="ECO:0000313" key="3">
    <source>
        <dbReference type="EMBL" id="KZT21921.1"/>
    </source>
</evidence>
<dbReference type="AlphaFoldDB" id="A0A165Q4T4"/>
<organism evidence="3 4">
    <name type="scientific">Neolentinus lepideus HHB14362 ss-1</name>
    <dbReference type="NCBI Taxonomy" id="1314782"/>
    <lineage>
        <taxon>Eukaryota</taxon>
        <taxon>Fungi</taxon>
        <taxon>Dikarya</taxon>
        <taxon>Basidiomycota</taxon>
        <taxon>Agaricomycotina</taxon>
        <taxon>Agaricomycetes</taxon>
        <taxon>Gloeophyllales</taxon>
        <taxon>Gloeophyllaceae</taxon>
        <taxon>Neolentinus</taxon>
    </lineage>
</organism>
<dbReference type="PANTHER" id="PTHR40465:SF1">
    <property type="entry name" value="DUF6534 DOMAIN-CONTAINING PROTEIN"/>
    <property type="match status" value="1"/>
</dbReference>